<evidence type="ECO:0000313" key="2">
    <source>
        <dbReference type="EMBL" id="PKQ66912.1"/>
    </source>
</evidence>
<keyword evidence="1" id="KW-0812">Transmembrane</keyword>
<protein>
    <recommendedName>
        <fullName evidence="4">VWA domain-containing protein</fullName>
    </recommendedName>
</protein>
<proteinExistence type="predicted"/>
<accession>A0A2N3I986</accession>
<feature type="transmembrane region" description="Helical" evidence="1">
    <location>
        <begin position="57"/>
        <end position="76"/>
    </location>
</feature>
<evidence type="ECO:0000256" key="1">
    <source>
        <dbReference type="SAM" id="Phobius"/>
    </source>
</evidence>
<dbReference type="PANTHER" id="PTHR37947:SF1">
    <property type="entry name" value="BLL2462 PROTEIN"/>
    <property type="match status" value="1"/>
</dbReference>
<keyword evidence="1" id="KW-0472">Membrane</keyword>
<evidence type="ECO:0000313" key="3">
    <source>
        <dbReference type="Proteomes" id="UP000233618"/>
    </source>
</evidence>
<dbReference type="AlphaFoldDB" id="A0A2N3I986"/>
<dbReference type="Proteomes" id="UP000233618">
    <property type="component" value="Unassembled WGS sequence"/>
</dbReference>
<sequence length="710" mass="81901">MFVKFVEILKLLKLNITIVTEYSLWWVLPFALVSLLLIVLVYFFKKPYHKDLSLPKIYILAFLRGLSILLLLILLLEPKIKYASEKIEKPLLVFAQDNSKSLKLNNDSLFYLNEYPSEIEKFLETLNSEFEIKKISFGNKVEELSNYNYAEANTNFSDLFQFLKNNYGNLNNVQVLLASDGLYNKGGNPRYDVQDLNFPIHTLQLGDTARIEDVSVISVKTNKLGFIKSKLPVRIGVKATNLDSESIRLKIYNGSAKLIDDEFQINNNSFFIEKDFFITPEKAGLQKFRVEVIATGKEHSKSNNQYEFVVDVFDNQRKIAICFDKYHPDIAAIQSAINENLNFTVELINLAQKQADLEKYNLVVLYQIPSHLNSYSGFLQQIQQKEIPVLMVVGGNSDIEALNKLNLGVNLLRNEGLFSESSFVGDETFNLFDLKRSKMEIFEKMPPLLSPLVNCEFTSEHHIVGYQSIKSVRTEEPQIVFSYTDKQKIAWIFGEGIWRWKLHLSRMNDSPEVFFDLINKMVQYLSLKINRNQLVVNYPKNISEGDEIVFDTEIYNKSYELVNQANLDFTLINQAGKSFNYNFEKRSDKYQLRIGSLPKGNYSFVVKTQDSENVLEQKGQFIVSLNSNEAKNLQADHKILSQISSLTGGKVFKPDEQAEMRTSIKENEHSKSILSEETKYGNLAEMLFVLIIIIILMILEWFLRKYWLGI</sequence>
<gene>
    <name evidence="2" type="ORF">BZG01_08910</name>
</gene>
<name>A0A2N3I986_9BACT</name>
<keyword evidence="1" id="KW-1133">Transmembrane helix</keyword>
<dbReference type="EMBL" id="MVDE01000011">
    <property type="protein sequence ID" value="PKQ66912.1"/>
    <property type="molecule type" value="Genomic_DNA"/>
</dbReference>
<reference evidence="2 3" key="1">
    <citation type="journal article" date="2017" name="Front. Microbiol.">
        <title>Labilibaculum manganireducens gen. nov., sp. nov. and Labilibaculum filiforme sp. nov., Novel Bacteroidetes Isolated from Subsurface Sediments of the Baltic Sea.</title>
        <authorList>
            <person name="Vandieken V."/>
            <person name="Marshall I.P."/>
            <person name="Niemann H."/>
            <person name="Engelen B."/>
            <person name="Cypionka H."/>
        </authorList>
    </citation>
    <scope>NUCLEOTIDE SEQUENCE [LARGE SCALE GENOMIC DNA]</scope>
    <source>
        <strain evidence="2 3">59.10-2M</strain>
    </source>
</reference>
<comment type="caution">
    <text evidence="2">The sequence shown here is derived from an EMBL/GenBank/DDBJ whole genome shotgun (WGS) entry which is preliminary data.</text>
</comment>
<feature type="transmembrane region" description="Helical" evidence="1">
    <location>
        <begin position="683"/>
        <end position="703"/>
    </location>
</feature>
<keyword evidence="3" id="KW-1185">Reference proteome</keyword>
<organism evidence="2 3">
    <name type="scientific">Labilibaculum manganireducens</name>
    <dbReference type="NCBI Taxonomy" id="1940525"/>
    <lineage>
        <taxon>Bacteria</taxon>
        <taxon>Pseudomonadati</taxon>
        <taxon>Bacteroidota</taxon>
        <taxon>Bacteroidia</taxon>
        <taxon>Marinilabiliales</taxon>
        <taxon>Marinifilaceae</taxon>
        <taxon>Labilibaculum</taxon>
    </lineage>
</organism>
<dbReference type="PANTHER" id="PTHR37947">
    <property type="entry name" value="BLL2462 PROTEIN"/>
    <property type="match status" value="1"/>
</dbReference>
<evidence type="ECO:0008006" key="4">
    <source>
        <dbReference type="Google" id="ProtNLM"/>
    </source>
</evidence>
<feature type="transmembrane region" description="Helical" evidence="1">
    <location>
        <begin position="24"/>
        <end position="45"/>
    </location>
</feature>